<evidence type="ECO:0000259" key="6">
    <source>
        <dbReference type="Pfam" id="PF01957"/>
    </source>
</evidence>
<evidence type="ECO:0000313" key="7">
    <source>
        <dbReference type="EMBL" id="MCF4006625.1"/>
    </source>
</evidence>
<dbReference type="SUPFAM" id="SSF141322">
    <property type="entry name" value="NfeD domain-like"/>
    <property type="match status" value="1"/>
</dbReference>
<evidence type="ECO:0000313" key="8">
    <source>
        <dbReference type="Proteomes" id="UP001139336"/>
    </source>
</evidence>
<evidence type="ECO:0000256" key="1">
    <source>
        <dbReference type="ARBA" id="ARBA00004141"/>
    </source>
</evidence>
<dbReference type="EMBL" id="JAKGSI010000002">
    <property type="protein sequence ID" value="MCF4006625.1"/>
    <property type="molecule type" value="Genomic_DNA"/>
</dbReference>
<comment type="caution">
    <text evidence="7">The sequence shown here is derived from an EMBL/GenBank/DDBJ whole genome shotgun (WGS) entry which is preliminary data.</text>
</comment>
<dbReference type="Pfam" id="PF01957">
    <property type="entry name" value="NfeD"/>
    <property type="match status" value="1"/>
</dbReference>
<feature type="transmembrane region" description="Helical" evidence="5">
    <location>
        <begin position="44"/>
        <end position="63"/>
    </location>
</feature>
<evidence type="ECO:0000256" key="2">
    <source>
        <dbReference type="ARBA" id="ARBA00022692"/>
    </source>
</evidence>
<sequence length="142" mass="14837">MTSLIWFIVSIVLAGLELLAGEFTMLMLAGGALAAAGASAIGVPLWGAVAVFAVVAVGLIVFLRPVLRRRMSTPIALDTSPQALVGQTADVLEEVGLSGQVRLDGSIWSARSLNPEHTFAPGEHVTVISIDESTAVVWKENS</sequence>
<dbReference type="RefSeq" id="WP_236118412.1">
    <property type="nucleotide sequence ID" value="NZ_JAKGSI010000002.1"/>
</dbReference>
<evidence type="ECO:0000256" key="3">
    <source>
        <dbReference type="ARBA" id="ARBA00022989"/>
    </source>
</evidence>
<dbReference type="GO" id="GO:0005886">
    <property type="term" value="C:plasma membrane"/>
    <property type="evidence" value="ECO:0007669"/>
    <property type="project" value="TreeGrafter"/>
</dbReference>
<keyword evidence="3 5" id="KW-1133">Transmembrane helix</keyword>
<keyword evidence="8" id="KW-1185">Reference proteome</keyword>
<feature type="domain" description="NfeD-like C-terminal" evidence="6">
    <location>
        <begin position="82"/>
        <end position="139"/>
    </location>
</feature>
<dbReference type="AlphaFoldDB" id="A0A9X1QR25"/>
<dbReference type="InterPro" id="IPR052165">
    <property type="entry name" value="Membrane_assoc_protease"/>
</dbReference>
<keyword evidence="4 5" id="KW-0472">Membrane</keyword>
<dbReference type="PANTHER" id="PTHR33507">
    <property type="entry name" value="INNER MEMBRANE PROTEIN YBBJ"/>
    <property type="match status" value="1"/>
</dbReference>
<reference evidence="7" key="1">
    <citation type="submission" date="2022-01" db="EMBL/GenBank/DDBJ databases">
        <title>Corynebacterium sp. nov isolated from isolated from the feces of the greater white-fronted geese (Anser albifrons) at Poyang Lake, PR China.</title>
        <authorList>
            <person name="Liu Q."/>
        </authorList>
    </citation>
    <scope>NUCLEOTIDE SEQUENCE</scope>
    <source>
        <strain evidence="7">JCM 32435</strain>
    </source>
</reference>
<organism evidence="7 8">
    <name type="scientific">Corynebacterium uropygiale</name>
    <dbReference type="NCBI Taxonomy" id="1775911"/>
    <lineage>
        <taxon>Bacteria</taxon>
        <taxon>Bacillati</taxon>
        <taxon>Actinomycetota</taxon>
        <taxon>Actinomycetes</taxon>
        <taxon>Mycobacteriales</taxon>
        <taxon>Corynebacteriaceae</taxon>
        <taxon>Corynebacterium</taxon>
    </lineage>
</organism>
<accession>A0A9X1QR25</accession>
<evidence type="ECO:0000256" key="5">
    <source>
        <dbReference type="SAM" id="Phobius"/>
    </source>
</evidence>
<evidence type="ECO:0000256" key="4">
    <source>
        <dbReference type="ARBA" id="ARBA00023136"/>
    </source>
</evidence>
<dbReference type="InterPro" id="IPR012340">
    <property type="entry name" value="NA-bd_OB-fold"/>
</dbReference>
<keyword evidence="2 5" id="KW-0812">Transmembrane</keyword>
<name>A0A9X1QR25_9CORY</name>
<dbReference type="PANTHER" id="PTHR33507:SF3">
    <property type="entry name" value="INNER MEMBRANE PROTEIN YBBJ"/>
    <property type="match status" value="1"/>
</dbReference>
<gene>
    <name evidence="7" type="ORF">L1O03_05455</name>
</gene>
<dbReference type="Gene3D" id="2.40.50.140">
    <property type="entry name" value="Nucleic acid-binding proteins"/>
    <property type="match status" value="1"/>
</dbReference>
<dbReference type="Proteomes" id="UP001139336">
    <property type="component" value="Unassembled WGS sequence"/>
</dbReference>
<comment type="subcellular location">
    <subcellularLocation>
        <location evidence="1">Membrane</location>
        <topology evidence="1">Multi-pass membrane protein</topology>
    </subcellularLocation>
</comment>
<protein>
    <submittedName>
        <fullName evidence="7">NfeD family protein</fullName>
    </submittedName>
</protein>
<proteinExistence type="predicted"/>
<dbReference type="InterPro" id="IPR002810">
    <property type="entry name" value="NfeD-like_C"/>
</dbReference>